<evidence type="ECO:0000313" key="3">
    <source>
        <dbReference type="Proteomes" id="UP000245880"/>
    </source>
</evidence>
<keyword evidence="1" id="KW-0472">Membrane</keyword>
<evidence type="ECO:0000256" key="1">
    <source>
        <dbReference type="SAM" id="Phobius"/>
    </source>
</evidence>
<keyword evidence="3" id="KW-1185">Reference proteome</keyword>
<keyword evidence="1" id="KW-1133">Transmembrane helix</keyword>
<keyword evidence="1" id="KW-0812">Transmembrane</keyword>
<evidence type="ECO:0000313" key="2">
    <source>
        <dbReference type="EMBL" id="PWJ53751.1"/>
    </source>
</evidence>
<comment type="caution">
    <text evidence="2">The sequence shown here is derived from an EMBL/GenBank/DDBJ whole genome shotgun (WGS) entry which is preliminary data.</text>
</comment>
<reference evidence="2 3" key="1">
    <citation type="submission" date="2018-03" db="EMBL/GenBank/DDBJ databases">
        <title>Genomic Encyclopedia of Archaeal and Bacterial Type Strains, Phase II (KMG-II): from individual species to whole genera.</title>
        <authorList>
            <person name="Goeker M."/>
        </authorList>
    </citation>
    <scope>NUCLEOTIDE SEQUENCE [LARGE SCALE GENOMIC DNA]</scope>
    <source>
        <strain evidence="2 3">DSM 100346</strain>
    </source>
</reference>
<protein>
    <submittedName>
        <fullName evidence="2">Uncharacterized protein</fullName>
    </submittedName>
</protein>
<name>A0A316A7A1_9BACT</name>
<dbReference type="AlphaFoldDB" id="A0A316A7A1"/>
<organism evidence="2 3">
    <name type="scientific">Dyadobacter jejuensis</name>
    <dbReference type="NCBI Taxonomy" id="1082580"/>
    <lineage>
        <taxon>Bacteria</taxon>
        <taxon>Pseudomonadati</taxon>
        <taxon>Bacteroidota</taxon>
        <taxon>Cytophagia</taxon>
        <taxon>Cytophagales</taxon>
        <taxon>Spirosomataceae</taxon>
        <taxon>Dyadobacter</taxon>
    </lineage>
</organism>
<dbReference type="EMBL" id="QGDT01000021">
    <property type="protein sequence ID" value="PWJ53751.1"/>
    <property type="molecule type" value="Genomic_DNA"/>
</dbReference>
<gene>
    <name evidence="2" type="ORF">CLV98_12123</name>
</gene>
<proteinExistence type="predicted"/>
<accession>A0A316A7A1</accession>
<feature type="transmembrane region" description="Helical" evidence="1">
    <location>
        <begin position="116"/>
        <end position="137"/>
    </location>
</feature>
<feature type="transmembrane region" description="Helical" evidence="1">
    <location>
        <begin position="94"/>
        <end position="110"/>
    </location>
</feature>
<dbReference type="Proteomes" id="UP000245880">
    <property type="component" value="Unassembled WGS sequence"/>
</dbReference>
<sequence>MFINLLMATIVLRNDTPYGVTLYLNNLGYWIGGNDLLSIESNVPKKIILVYYPFLFKGIPILKWYPISYQIDFPRDFQQLIIRSRKHKITPKELVGWAMIPILLILILWTDKHHFLLSALLFFGLPWVLEIVVSLFYRFDFIAENAIKTDFL</sequence>